<dbReference type="InterPro" id="IPR032675">
    <property type="entry name" value="LRR_dom_sf"/>
</dbReference>
<feature type="chain" id="PRO_5012395364" description="L domain-like protein" evidence="1">
    <location>
        <begin position="22"/>
        <end position="268"/>
    </location>
</feature>
<proteinExistence type="predicted"/>
<comment type="caution">
    <text evidence="2">The sequence shown here is derived from an EMBL/GenBank/DDBJ whole genome shotgun (WGS) entry which is preliminary data.</text>
</comment>
<dbReference type="OrthoDB" id="1394818at2759"/>
<dbReference type="Proteomes" id="UP000193920">
    <property type="component" value="Unassembled WGS sequence"/>
</dbReference>
<dbReference type="Gene3D" id="3.80.10.10">
    <property type="entry name" value="Ribonuclease Inhibitor"/>
    <property type="match status" value="1"/>
</dbReference>
<name>A0A1Y2F468_9FUNG</name>
<keyword evidence="1" id="KW-0732">Signal</keyword>
<evidence type="ECO:0000313" key="2">
    <source>
        <dbReference type="EMBL" id="ORY78718.1"/>
    </source>
</evidence>
<reference evidence="2 3" key="1">
    <citation type="submission" date="2016-08" db="EMBL/GenBank/DDBJ databases">
        <title>A Parts List for Fungal Cellulosomes Revealed by Comparative Genomics.</title>
        <authorList>
            <consortium name="DOE Joint Genome Institute"/>
            <person name="Haitjema C.H."/>
            <person name="Gilmore S.P."/>
            <person name="Henske J.K."/>
            <person name="Solomon K.V."/>
            <person name="De Groot R."/>
            <person name="Kuo A."/>
            <person name="Mondo S.J."/>
            <person name="Salamov A.A."/>
            <person name="Labutti K."/>
            <person name="Zhao Z."/>
            <person name="Chiniquy J."/>
            <person name="Barry K."/>
            <person name="Brewer H.M."/>
            <person name="Purvine S.O."/>
            <person name="Wright A.T."/>
            <person name="Boxma B."/>
            <person name="Van Alen T."/>
            <person name="Hackstein J.H."/>
            <person name="Baker S.E."/>
            <person name="Grigoriev I.V."/>
            <person name="O'Malley M.A."/>
        </authorList>
    </citation>
    <scope>NUCLEOTIDE SEQUENCE [LARGE SCALE GENOMIC DNA]</scope>
    <source>
        <strain evidence="2 3">G1</strain>
    </source>
</reference>
<evidence type="ECO:0008006" key="4">
    <source>
        <dbReference type="Google" id="ProtNLM"/>
    </source>
</evidence>
<accession>A0A1Y2F468</accession>
<evidence type="ECO:0000256" key="1">
    <source>
        <dbReference type="SAM" id="SignalP"/>
    </source>
</evidence>
<dbReference type="EMBL" id="MCOG01000016">
    <property type="protein sequence ID" value="ORY78718.1"/>
    <property type="molecule type" value="Genomic_DNA"/>
</dbReference>
<dbReference type="AlphaFoldDB" id="A0A1Y2F468"/>
<dbReference type="SUPFAM" id="SSF52058">
    <property type="entry name" value="L domain-like"/>
    <property type="match status" value="1"/>
</dbReference>
<protein>
    <recommendedName>
        <fullName evidence="4">L domain-like protein</fullName>
    </recommendedName>
</protein>
<evidence type="ECO:0000313" key="3">
    <source>
        <dbReference type="Proteomes" id="UP000193920"/>
    </source>
</evidence>
<gene>
    <name evidence="2" type="ORF">LY90DRAFT_500907</name>
</gene>
<sequence>MNMKTLLKALSLICLSSFALAKNDCRTLMRSYKDGDEDNVIVDCSNNSNGELSYLHLYNNFDLSENDFNKIFSYSTISKLTYAEDKGKCHPLLNRISGLSNLEDLMIQSYKGHIEKGILKDLNNLWKLTIQYTYLSNDNINEIISLPNLRELSFYNMEFESDISFKPLKKATNIQSVAIKDIVINQSLFNEISSLSNLQELKIDLFSSKLSFLATSFDSVKNLTSLTVLEFNSDLPSVPEFVYSIPNLKKLIYKIEYKIQFIELIKKI</sequence>
<keyword evidence="3" id="KW-1185">Reference proteome</keyword>
<feature type="signal peptide" evidence="1">
    <location>
        <begin position="1"/>
        <end position="21"/>
    </location>
</feature>
<organism evidence="2 3">
    <name type="scientific">Neocallimastix californiae</name>
    <dbReference type="NCBI Taxonomy" id="1754190"/>
    <lineage>
        <taxon>Eukaryota</taxon>
        <taxon>Fungi</taxon>
        <taxon>Fungi incertae sedis</taxon>
        <taxon>Chytridiomycota</taxon>
        <taxon>Chytridiomycota incertae sedis</taxon>
        <taxon>Neocallimastigomycetes</taxon>
        <taxon>Neocallimastigales</taxon>
        <taxon>Neocallimastigaceae</taxon>
        <taxon>Neocallimastix</taxon>
    </lineage>
</organism>